<evidence type="ECO:0000313" key="1">
    <source>
        <dbReference type="EMBL" id="KAE9382958.1"/>
    </source>
</evidence>
<name>A0A6A4GC17_9AGAR</name>
<reference evidence="1" key="1">
    <citation type="journal article" date="2019" name="Environ. Microbiol.">
        <title>Fungal ecological strategies reflected in gene transcription - a case study of two litter decomposers.</title>
        <authorList>
            <person name="Barbi F."/>
            <person name="Kohler A."/>
            <person name="Barry K."/>
            <person name="Baskaran P."/>
            <person name="Daum C."/>
            <person name="Fauchery L."/>
            <person name="Ihrmark K."/>
            <person name="Kuo A."/>
            <person name="LaButti K."/>
            <person name="Lipzen A."/>
            <person name="Morin E."/>
            <person name="Grigoriev I.V."/>
            <person name="Henrissat B."/>
            <person name="Lindahl B."/>
            <person name="Martin F."/>
        </authorList>
    </citation>
    <scope>NUCLEOTIDE SEQUENCE</scope>
    <source>
        <strain evidence="1">JB14</strain>
    </source>
</reference>
<organism evidence="1 2">
    <name type="scientific">Gymnopus androsaceus JB14</name>
    <dbReference type="NCBI Taxonomy" id="1447944"/>
    <lineage>
        <taxon>Eukaryota</taxon>
        <taxon>Fungi</taxon>
        <taxon>Dikarya</taxon>
        <taxon>Basidiomycota</taxon>
        <taxon>Agaricomycotina</taxon>
        <taxon>Agaricomycetes</taxon>
        <taxon>Agaricomycetidae</taxon>
        <taxon>Agaricales</taxon>
        <taxon>Marasmiineae</taxon>
        <taxon>Omphalotaceae</taxon>
        <taxon>Gymnopus</taxon>
    </lineage>
</organism>
<protein>
    <submittedName>
        <fullName evidence="1">Uncharacterized protein</fullName>
    </submittedName>
</protein>
<accession>A0A6A4GC17</accession>
<proteinExistence type="predicted"/>
<dbReference type="EMBL" id="ML770816">
    <property type="protein sequence ID" value="KAE9382958.1"/>
    <property type="molecule type" value="Genomic_DNA"/>
</dbReference>
<dbReference type="Proteomes" id="UP000799118">
    <property type="component" value="Unassembled WGS sequence"/>
</dbReference>
<gene>
    <name evidence="1" type="ORF">BT96DRAFT_844831</name>
</gene>
<dbReference type="AlphaFoldDB" id="A0A6A4GC17"/>
<sequence>MLQMWFSHSALVAGKRRYNLTPEHIWHSIILCNWLKIDSLVPEKTIAALLEK</sequence>
<evidence type="ECO:0000313" key="2">
    <source>
        <dbReference type="Proteomes" id="UP000799118"/>
    </source>
</evidence>
<keyword evidence="2" id="KW-1185">Reference proteome</keyword>